<dbReference type="EMBL" id="CABVGP010000001">
    <property type="protein sequence ID" value="VVJ15462.1"/>
    <property type="molecule type" value="Genomic_DNA"/>
</dbReference>
<dbReference type="AlphaFoldDB" id="A0A6I8LF03"/>
<keyword evidence="2" id="KW-1185">Reference proteome</keyword>
<name>A0A6I8LF03_9PSEU</name>
<gene>
    <name evidence="1" type="ORF">AA23TX_00483</name>
</gene>
<proteinExistence type="predicted"/>
<accession>A0A6I8LF03</accession>
<dbReference type="Proteomes" id="UP000399805">
    <property type="component" value="Unassembled WGS sequence"/>
</dbReference>
<evidence type="ECO:0000313" key="2">
    <source>
        <dbReference type="Proteomes" id="UP000399805"/>
    </source>
</evidence>
<reference evidence="1 2" key="1">
    <citation type="submission" date="2019-09" db="EMBL/GenBank/DDBJ databases">
        <authorList>
            <person name="Leyn A S."/>
        </authorList>
    </citation>
    <scope>NUCLEOTIDE SEQUENCE [LARGE SCALE GENOMIC DNA]</scope>
    <source>
        <strain evidence="1">AA231_1</strain>
    </source>
</reference>
<evidence type="ECO:0000313" key="1">
    <source>
        <dbReference type="EMBL" id="VVJ15462.1"/>
    </source>
</evidence>
<sequence length="91" mass="10237">MVRIEKMLPGEAEGNVRPEDYGFGVIKVEEPTGPEAAERIGKLYEEAKEQTGVADPQIEHYLGELAAGQARKPRRRLRGRLHRIEKAAKRS</sequence>
<organism evidence="1 2">
    <name type="scientific">Amycolatopsis camponoti</name>
    <dbReference type="NCBI Taxonomy" id="2606593"/>
    <lineage>
        <taxon>Bacteria</taxon>
        <taxon>Bacillati</taxon>
        <taxon>Actinomycetota</taxon>
        <taxon>Actinomycetes</taxon>
        <taxon>Pseudonocardiales</taxon>
        <taxon>Pseudonocardiaceae</taxon>
        <taxon>Amycolatopsis</taxon>
    </lineage>
</organism>
<protein>
    <submittedName>
        <fullName evidence="1">Uncharacterized protein</fullName>
    </submittedName>
</protein>
<dbReference type="RefSeq" id="WP_155540955.1">
    <property type="nucleotide sequence ID" value="NZ_CABVGP010000001.1"/>
</dbReference>